<dbReference type="EMBL" id="BMYK01000011">
    <property type="protein sequence ID" value="GHC88705.1"/>
    <property type="molecule type" value="Genomic_DNA"/>
</dbReference>
<dbReference type="PANTHER" id="PTHR39569:SF1">
    <property type="entry name" value="INORGANIC TRIPHOSPHATASE"/>
    <property type="match status" value="1"/>
</dbReference>
<evidence type="ECO:0000256" key="1">
    <source>
        <dbReference type="SAM" id="MobiDB-lite"/>
    </source>
</evidence>
<dbReference type="InterPro" id="IPR033469">
    <property type="entry name" value="CYTH-like_dom_sf"/>
</dbReference>
<proteinExistence type="predicted"/>
<dbReference type="Gene3D" id="2.40.320.10">
    <property type="entry name" value="Hypothetical Protein Pfu-838710-001"/>
    <property type="match status" value="1"/>
</dbReference>
<gene>
    <name evidence="4" type="primary">ygiF</name>
    <name evidence="4" type="ORF">GCM10007320_35800</name>
</gene>
<comment type="caution">
    <text evidence="4">The sequence shown here is derived from an EMBL/GenBank/DDBJ whole genome shotgun (WGS) entry which is preliminary data.</text>
</comment>
<dbReference type="SMART" id="SM00880">
    <property type="entry name" value="CHAD"/>
    <property type="match status" value="1"/>
</dbReference>
<evidence type="ECO:0000259" key="3">
    <source>
        <dbReference type="PROSITE" id="PS51708"/>
    </source>
</evidence>
<protein>
    <submittedName>
        <fullName evidence="4">CHAD domain-containing protein</fullName>
    </submittedName>
</protein>
<dbReference type="Gene3D" id="1.40.20.10">
    <property type="entry name" value="CHAD domain"/>
    <property type="match status" value="1"/>
</dbReference>
<dbReference type="InterPro" id="IPR038186">
    <property type="entry name" value="CHAD_dom_sf"/>
</dbReference>
<dbReference type="Pfam" id="PF01928">
    <property type="entry name" value="CYTH"/>
    <property type="match status" value="1"/>
</dbReference>
<dbReference type="SMART" id="SM01118">
    <property type="entry name" value="CYTH"/>
    <property type="match status" value="1"/>
</dbReference>
<feature type="region of interest" description="Disordered" evidence="1">
    <location>
        <begin position="210"/>
        <end position="230"/>
    </location>
</feature>
<accession>A0ABQ3G4B6</accession>
<evidence type="ECO:0000313" key="4">
    <source>
        <dbReference type="EMBL" id="GHC88705.1"/>
    </source>
</evidence>
<dbReference type="PROSITE" id="PS51708">
    <property type="entry name" value="CHAD"/>
    <property type="match status" value="1"/>
</dbReference>
<dbReference type="RefSeq" id="WP_189688298.1">
    <property type="nucleotide sequence ID" value="NZ_BMYK01000011.1"/>
</dbReference>
<dbReference type="Pfam" id="PF05235">
    <property type="entry name" value="CHAD"/>
    <property type="match status" value="1"/>
</dbReference>
<organism evidence="4 5">
    <name type="scientific">Pseudorhodoferax aquiterrae</name>
    <dbReference type="NCBI Taxonomy" id="747304"/>
    <lineage>
        <taxon>Bacteria</taxon>
        <taxon>Pseudomonadati</taxon>
        <taxon>Pseudomonadota</taxon>
        <taxon>Betaproteobacteria</taxon>
        <taxon>Burkholderiales</taxon>
        <taxon>Comamonadaceae</taxon>
    </lineage>
</organism>
<feature type="domain" description="CYTH" evidence="2">
    <location>
        <begin position="5"/>
        <end position="216"/>
    </location>
</feature>
<dbReference type="SUPFAM" id="SSF55154">
    <property type="entry name" value="CYTH-like phosphatases"/>
    <property type="match status" value="1"/>
</dbReference>
<keyword evidence="5" id="KW-1185">Reference proteome</keyword>
<dbReference type="Proteomes" id="UP000626210">
    <property type="component" value="Unassembled WGS sequence"/>
</dbReference>
<dbReference type="InterPro" id="IPR039013">
    <property type="entry name" value="YgiF"/>
</dbReference>
<sequence length="510" mass="55486">MSSSMTEIEFKFDIPRAALPALEAALRGPGSQRTHLQARYFDTPQGDLAAHGVALRLRKEGPRWVQTAKALGDGPVQRLEHNVDLGPARKSKAQQALQADPARHADTPVGRRLDHVLCRAGTPLVEVYGTDIWRATQQLQVGASRIELALDQGRVLAPAPDGGLPRSAVVCELELELLEGDVRDLTAVASEWVARHGLTLSTVTKSERGLRLAHGQSTRPAVKASAPQWPAGKDFPDGATVQRAVVGACLAQILPNASEIAAGSEDAEQIHQLRVGLRRLRTALRELAALGPGLDPAWEAPLVQAFRVLGARRDRQQLQALMQPRLLAAGGPVIVLPPEDDDVPTPAQALHDPALQAAWVGLVGFAAEARSTGLAPHDTERHLRKRLDKLHRRVAKEGGGFEKLTPEARHSLRKRLKRLRYLAEFVGACFAPRRAAQFTRALEPAQDALGAYYDEVVALERYRAAAEQEPRAWFAVGWLQARAPHSAHQAALALAELAGAARPFWRKKKD</sequence>
<reference evidence="5" key="1">
    <citation type="journal article" date="2019" name="Int. J. Syst. Evol. Microbiol.">
        <title>The Global Catalogue of Microorganisms (GCM) 10K type strain sequencing project: providing services to taxonomists for standard genome sequencing and annotation.</title>
        <authorList>
            <consortium name="The Broad Institute Genomics Platform"/>
            <consortium name="The Broad Institute Genome Sequencing Center for Infectious Disease"/>
            <person name="Wu L."/>
            <person name="Ma J."/>
        </authorList>
    </citation>
    <scope>NUCLEOTIDE SEQUENCE [LARGE SCALE GENOMIC DNA]</scope>
    <source>
        <strain evidence="5">KCTC 23314</strain>
    </source>
</reference>
<name>A0ABQ3G4B6_9BURK</name>
<evidence type="ECO:0000313" key="5">
    <source>
        <dbReference type="Proteomes" id="UP000626210"/>
    </source>
</evidence>
<dbReference type="PROSITE" id="PS51707">
    <property type="entry name" value="CYTH"/>
    <property type="match status" value="1"/>
</dbReference>
<dbReference type="InterPro" id="IPR023577">
    <property type="entry name" value="CYTH_domain"/>
</dbReference>
<evidence type="ECO:0000259" key="2">
    <source>
        <dbReference type="PROSITE" id="PS51707"/>
    </source>
</evidence>
<dbReference type="PANTHER" id="PTHR39569">
    <property type="entry name" value="INORGANIC TRIPHOSPHATASE"/>
    <property type="match status" value="1"/>
</dbReference>
<feature type="domain" description="CHAD" evidence="3">
    <location>
        <begin position="235"/>
        <end position="506"/>
    </location>
</feature>
<dbReference type="InterPro" id="IPR007899">
    <property type="entry name" value="CHAD_dom"/>
</dbReference>